<dbReference type="Proteomes" id="UP000319671">
    <property type="component" value="Unassembled WGS sequence"/>
</dbReference>
<protein>
    <recommendedName>
        <fullName evidence="4">Phage-related protein</fullName>
    </recommendedName>
</protein>
<dbReference type="EMBL" id="VIVN01000002">
    <property type="protein sequence ID" value="TWE06399.1"/>
    <property type="molecule type" value="Genomic_DNA"/>
</dbReference>
<accession>A0A561DSQ6</accession>
<feature type="transmembrane region" description="Helical" evidence="1">
    <location>
        <begin position="287"/>
        <end position="306"/>
    </location>
</feature>
<name>A0A561DSQ6_9BACI</name>
<keyword evidence="1" id="KW-0472">Membrane</keyword>
<evidence type="ECO:0000256" key="1">
    <source>
        <dbReference type="SAM" id="Phobius"/>
    </source>
</evidence>
<dbReference type="RefSeq" id="WP_144563155.1">
    <property type="nucleotide sequence ID" value="NZ_VIVN01000002.1"/>
</dbReference>
<evidence type="ECO:0000313" key="3">
    <source>
        <dbReference type="Proteomes" id="UP000319671"/>
    </source>
</evidence>
<keyword evidence="1" id="KW-1133">Transmembrane helix</keyword>
<evidence type="ECO:0000313" key="2">
    <source>
        <dbReference type="EMBL" id="TWE06399.1"/>
    </source>
</evidence>
<sequence>MELFKLFGTIFVNNEEANKALDDTDQKAESTGGRFEKLGGIAGKVGGVIAAGIGVAVGAVGGLMAKTMETASEINKFSQVTGMSKKGFQEWDSVAKTFGFSMEAASGDMAALAERAMEAASGAGENADMFKKLGVSVKDSSGQLKSQEQLFNETIAGLQGMKNETERNAIATAMLSTTGEELAPVLNMTAEELQNMKDKANVISDDDLNKAEQFRQKWEGAKSTFSGVVTQIGMKLLPMFTTMLDWVVANMPAIQSTMDTVFKALSTVVNVAVGVFKQYFLPILSQLWSFIQTNLVPVFTALFGYMQGNLPVVKQIFTTVFLAMWETAKTLWNFFKVNILPILVSLYTWIMSNMPTIRATVSAVFQKIVQVASLVWAFFKDYILPVLGKLFGFVQLKMPQIQSIISTVFGIIVGVVKLVWDIFENYLLPILKKLWEWIEPHLPKIQKVVEKVFDAIGDTVGDVVDIFEDVVSAIQKAVDWLGKWNDKPSKKKTVEIEEKRTSTGGGVAKNATGTNYFDGGVSLVGEMGPELVTLPRGSKIDPANATRNTLKSGGDTYITVNSQKAVMDEKELGRTLQRLEVLYG</sequence>
<proteinExistence type="predicted"/>
<organism evidence="2 3">
    <name type="scientific">Neobacillus bataviensis</name>
    <dbReference type="NCBI Taxonomy" id="220685"/>
    <lineage>
        <taxon>Bacteria</taxon>
        <taxon>Bacillati</taxon>
        <taxon>Bacillota</taxon>
        <taxon>Bacilli</taxon>
        <taxon>Bacillales</taxon>
        <taxon>Bacillaceae</taxon>
        <taxon>Neobacillus</taxon>
    </lineage>
</organism>
<dbReference type="AlphaFoldDB" id="A0A561DSQ6"/>
<comment type="caution">
    <text evidence="2">The sequence shown here is derived from an EMBL/GenBank/DDBJ whole genome shotgun (WGS) entry which is preliminary data.</text>
</comment>
<keyword evidence="1" id="KW-0812">Transmembrane</keyword>
<feature type="transmembrane region" description="Helical" evidence="1">
    <location>
        <begin position="399"/>
        <end position="423"/>
    </location>
</feature>
<dbReference type="SUPFAM" id="SSF48371">
    <property type="entry name" value="ARM repeat"/>
    <property type="match status" value="1"/>
</dbReference>
<dbReference type="InterPro" id="IPR016024">
    <property type="entry name" value="ARM-type_fold"/>
</dbReference>
<reference evidence="2 3" key="1">
    <citation type="submission" date="2019-06" db="EMBL/GenBank/DDBJ databases">
        <title>Sorghum-associated microbial communities from plants grown in Nebraska, USA.</title>
        <authorList>
            <person name="Schachtman D."/>
        </authorList>
    </citation>
    <scope>NUCLEOTIDE SEQUENCE [LARGE SCALE GENOMIC DNA]</scope>
    <source>
        <strain evidence="2 3">2482</strain>
    </source>
</reference>
<keyword evidence="3" id="KW-1185">Reference proteome</keyword>
<gene>
    <name evidence="2" type="ORF">FB550_102421</name>
</gene>
<evidence type="ECO:0008006" key="4">
    <source>
        <dbReference type="Google" id="ProtNLM"/>
    </source>
</evidence>
<feature type="transmembrane region" description="Helical" evidence="1">
    <location>
        <begin position="331"/>
        <end position="350"/>
    </location>
</feature>